<dbReference type="EMBL" id="JUIV01000016">
    <property type="protein sequence ID" value="RYJ37398.1"/>
    <property type="molecule type" value="Genomic_DNA"/>
</dbReference>
<proteinExistence type="predicted"/>
<reference evidence="1 2" key="1">
    <citation type="submission" date="2014-12" db="EMBL/GenBank/DDBJ databases">
        <title>Genome sequence of Flavobacterium anhuiense RCM74.</title>
        <authorList>
            <person name="Kim J.F."/>
            <person name="Song J.Y."/>
            <person name="Kwak M.-J."/>
            <person name="Lee S.-W."/>
        </authorList>
    </citation>
    <scope>NUCLEOTIDE SEQUENCE [LARGE SCALE GENOMIC DNA]</scope>
    <source>
        <strain evidence="1 2">RCM74</strain>
    </source>
</reference>
<protein>
    <submittedName>
        <fullName evidence="1">Uncharacterized protein</fullName>
    </submittedName>
</protein>
<dbReference type="AlphaFoldDB" id="A0A444VUP3"/>
<name>A0A444VUP3_9FLAO</name>
<gene>
    <name evidence="1" type="ORF">NU08_3569</name>
</gene>
<organism evidence="1 2">
    <name type="scientific">Flavobacterium anhuiense</name>
    <dbReference type="NCBI Taxonomy" id="459526"/>
    <lineage>
        <taxon>Bacteria</taxon>
        <taxon>Pseudomonadati</taxon>
        <taxon>Bacteroidota</taxon>
        <taxon>Flavobacteriia</taxon>
        <taxon>Flavobacteriales</taxon>
        <taxon>Flavobacteriaceae</taxon>
        <taxon>Flavobacterium</taxon>
    </lineage>
</organism>
<accession>A0A444VUP3</accession>
<evidence type="ECO:0000313" key="2">
    <source>
        <dbReference type="Proteomes" id="UP000290433"/>
    </source>
</evidence>
<evidence type="ECO:0000313" key="1">
    <source>
        <dbReference type="EMBL" id="RYJ37398.1"/>
    </source>
</evidence>
<sequence length="37" mass="4269">MIPFLPKFIVIFFCAKADTQKNTARKMDKNSFFKGKG</sequence>
<comment type="caution">
    <text evidence="1">The sequence shown here is derived from an EMBL/GenBank/DDBJ whole genome shotgun (WGS) entry which is preliminary data.</text>
</comment>
<dbReference type="Proteomes" id="UP000290433">
    <property type="component" value="Unassembled WGS sequence"/>
</dbReference>